<organism evidence="2 3">
    <name type="scientific">Batillaria attramentaria</name>
    <dbReference type="NCBI Taxonomy" id="370345"/>
    <lineage>
        <taxon>Eukaryota</taxon>
        <taxon>Metazoa</taxon>
        <taxon>Spiralia</taxon>
        <taxon>Lophotrochozoa</taxon>
        <taxon>Mollusca</taxon>
        <taxon>Gastropoda</taxon>
        <taxon>Caenogastropoda</taxon>
        <taxon>Sorbeoconcha</taxon>
        <taxon>Cerithioidea</taxon>
        <taxon>Batillariidae</taxon>
        <taxon>Batillaria</taxon>
    </lineage>
</organism>
<dbReference type="InterPro" id="IPR006578">
    <property type="entry name" value="MADF-dom"/>
</dbReference>
<dbReference type="Pfam" id="PF10545">
    <property type="entry name" value="MADF_DNA_bdg"/>
    <property type="match status" value="1"/>
</dbReference>
<dbReference type="EMBL" id="JACVVK020000104">
    <property type="protein sequence ID" value="KAK7492289.1"/>
    <property type="molecule type" value="Genomic_DNA"/>
</dbReference>
<sequence length="87" mass="10284">MNLFLSSEEEARKKLRNLRNYFVQNLNAYEGSIKSGAEADEVKQPTWKFFQMLMFLRPCVKQHKPNCQKDYKGSLKAIEKEAALRIW</sequence>
<dbReference type="AlphaFoldDB" id="A0ABD0KYN1"/>
<keyword evidence="3" id="KW-1185">Reference proteome</keyword>
<evidence type="ECO:0000259" key="1">
    <source>
        <dbReference type="Pfam" id="PF10545"/>
    </source>
</evidence>
<accession>A0ABD0KYN1</accession>
<gene>
    <name evidence="2" type="ORF">BaRGS_00016386</name>
</gene>
<evidence type="ECO:0000313" key="3">
    <source>
        <dbReference type="Proteomes" id="UP001519460"/>
    </source>
</evidence>
<comment type="caution">
    <text evidence="2">The sequence shown here is derived from an EMBL/GenBank/DDBJ whole genome shotgun (WGS) entry which is preliminary data.</text>
</comment>
<dbReference type="Proteomes" id="UP001519460">
    <property type="component" value="Unassembled WGS sequence"/>
</dbReference>
<feature type="domain" description="MADF" evidence="1">
    <location>
        <begin position="7"/>
        <end position="56"/>
    </location>
</feature>
<reference evidence="2 3" key="1">
    <citation type="journal article" date="2023" name="Sci. Data">
        <title>Genome assembly of the Korean intertidal mud-creeper Batillaria attramentaria.</title>
        <authorList>
            <person name="Patra A.K."/>
            <person name="Ho P.T."/>
            <person name="Jun S."/>
            <person name="Lee S.J."/>
            <person name="Kim Y."/>
            <person name="Won Y.J."/>
        </authorList>
    </citation>
    <scope>NUCLEOTIDE SEQUENCE [LARGE SCALE GENOMIC DNA]</scope>
    <source>
        <strain evidence="2">Wonlab-2016</strain>
    </source>
</reference>
<evidence type="ECO:0000313" key="2">
    <source>
        <dbReference type="EMBL" id="KAK7492289.1"/>
    </source>
</evidence>
<protein>
    <recommendedName>
        <fullName evidence="1">MADF domain-containing protein</fullName>
    </recommendedName>
</protein>
<proteinExistence type="predicted"/>
<name>A0ABD0KYN1_9CAEN</name>